<comment type="caution">
    <text evidence="1">The sequence shown here is derived from an EMBL/GenBank/DDBJ whole genome shotgun (WGS) entry which is preliminary data.</text>
</comment>
<protein>
    <submittedName>
        <fullName evidence="1">Uncharacterized protein</fullName>
    </submittedName>
</protein>
<evidence type="ECO:0000313" key="1">
    <source>
        <dbReference type="EMBL" id="KAJ7518443.1"/>
    </source>
</evidence>
<sequence>MESSTGKNDGDIGEGKQTRDCSSRFKCSSLASLPKTWFKQAIKPITSLKMVRPTKDSAASILVFLLKVAALEVLRRGTKIKCPQLWWGLQGLPLLQAPGLSWLQKWAPLRFMINGTQVFSKPILFLSLATTISNALEEQKDATLLARIFSSDSQDVNTLRDLGETSQHLNNTQLLCHELEKEDVHLPTRLNNDELGRFLVATNGNIETSIEKVKKTIKWRDTYYFLSASELKHWLHLVFWHGYDAKLRPTLILRLGKAYSTLLAHQRPQFVQAIVSQVEFGILNLLHPNDPRITVIMDCKGVSVNGFAMHLTKSCCILFKEHYPTRLAALVAVNFPDTLGDIASAILKILEPATRQKICLAGEDYTQVLEEFVGGLGHISLCLAGQCRCTICDEALIPNNEQHRSVDSRASITWNSEDLEREEGMYPVDHSTSFESCTAVIRFIIIGFLILWVVVALVFGLRDLQIEAIPT</sequence>
<reference evidence="2" key="1">
    <citation type="journal article" date="2024" name="Proc. Natl. Acad. Sci. U.S.A.">
        <title>Extraordinary preservation of gene collinearity over three hundred million years revealed in homosporous lycophytes.</title>
        <authorList>
            <person name="Li C."/>
            <person name="Wickell D."/>
            <person name="Kuo L.Y."/>
            <person name="Chen X."/>
            <person name="Nie B."/>
            <person name="Liao X."/>
            <person name="Peng D."/>
            <person name="Ji J."/>
            <person name="Jenkins J."/>
            <person name="Williams M."/>
            <person name="Shu S."/>
            <person name="Plott C."/>
            <person name="Barry K."/>
            <person name="Rajasekar S."/>
            <person name="Grimwood J."/>
            <person name="Han X."/>
            <person name="Sun S."/>
            <person name="Hou Z."/>
            <person name="He W."/>
            <person name="Dai G."/>
            <person name="Sun C."/>
            <person name="Schmutz J."/>
            <person name="Leebens-Mack J.H."/>
            <person name="Li F.W."/>
            <person name="Wang L."/>
        </authorList>
    </citation>
    <scope>NUCLEOTIDE SEQUENCE [LARGE SCALE GENOMIC DNA]</scope>
    <source>
        <strain evidence="2">cv. PW_Plant_1</strain>
    </source>
</reference>
<proteinExistence type="predicted"/>
<dbReference type="EMBL" id="CM055112">
    <property type="protein sequence ID" value="KAJ7518443.1"/>
    <property type="molecule type" value="Genomic_DNA"/>
</dbReference>
<accession>A0ACC2ALJ0</accession>
<keyword evidence="2" id="KW-1185">Reference proteome</keyword>
<organism evidence="1 2">
    <name type="scientific">Diphasiastrum complanatum</name>
    <name type="common">Issler's clubmoss</name>
    <name type="synonym">Lycopodium complanatum</name>
    <dbReference type="NCBI Taxonomy" id="34168"/>
    <lineage>
        <taxon>Eukaryota</taxon>
        <taxon>Viridiplantae</taxon>
        <taxon>Streptophyta</taxon>
        <taxon>Embryophyta</taxon>
        <taxon>Tracheophyta</taxon>
        <taxon>Lycopodiopsida</taxon>
        <taxon>Lycopodiales</taxon>
        <taxon>Lycopodiaceae</taxon>
        <taxon>Lycopodioideae</taxon>
        <taxon>Diphasiastrum</taxon>
    </lineage>
</organism>
<dbReference type="Proteomes" id="UP001162992">
    <property type="component" value="Chromosome 21"/>
</dbReference>
<name>A0ACC2ALJ0_DIPCM</name>
<gene>
    <name evidence="1" type="ORF">O6H91_21G069200</name>
</gene>
<evidence type="ECO:0000313" key="2">
    <source>
        <dbReference type="Proteomes" id="UP001162992"/>
    </source>
</evidence>